<organism evidence="1 2">
    <name type="scientific">Ambispora gerdemannii</name>
    <dbReference type="NCBI Taxonomy" id="144530"/>
    <lineage>
        <taxon>Eukaryota</taxon>
        <taxon>Fungi</taxon>
        <taxon>Fungi incertae sedis</taxon>
        <taxon>Mucoromycota</taxon>
        <taxon>Glomeromycotina</taxon>
        <taxon>Glomeromycetes</taxon>
        <taxon>Archaeosporales</taxon>
        <taxon>Ambisporaceae</taxon>
        <taxon>Ambispora</taxon>
    </lineage>
</organism>
<dbReference type="Proteomes" id="UP000789831">
    <property type="component" value="Unassembled WGS sequence"/>
</dbReference>
<dbReference type="EMBL" id="CAJVPL010019064">
    <property type="protein sequence ID" value="CAG8704061.1"/>
    <property type="molecule type" value="Genomic_DNA"/>
</dbReference>
<feature type="non-terminal residue" evidence="1">
    <location>
        <position position="43"/>
    </location>
</feature>
<comment type="caution">
    <text evidence="1">The sequence shown here is derived from an EMBL/GenBank/DDBJ whole genome shotgun (WGS) entry which is preliminary data.</text>
</comment>
<sequence length="43" mass="4840">SLSQRLNPNSLSSNAGFVKDLELIKRRKCDSTIANVFDKRMDA</sequence>
<protein>
    <submittedName>
        <fullName evidence="1">12995_t:CDS:1</fullName>
    </submittedName>
</protein>
<accession>A0A9N9HSZ8</accession>
<evidence type="ECO:0000313" key="1">
    <source>
        <dbReference type="EMBL" id="CAG8704061.1"/>
    </source>
</evidence>
<reference evidence="1" key="1">
    <citation type="submission" date="2021-06" db="EMBL/GenBank/DDBJ databases">
        <authorList>
            <person name="Kallberg Y."/>
            <person name="Tangrot J."/>
            <person name="Rosling A."/>
        </authorList>
    </citation>
    <scope>NUCLEOTIDE SEQUENCE</scope>
    <source>
        <strain evidence="1">MT106</strain>
    </source>
</reference>
<gene>
    <name evidence="1" type="ORF">AGERDE_LOCUS13653</name>
</gene>
<feature type="non-terminal residue" evidence="1">
    <location>
        <position position="1"/>
    </location>
</feature>
<proteinExistence type="predicted"/>
<name>A0A9N9HSZ8_9GLOM</name>
<evidence type="ECO:0000313" key="2">
    <source>
        <dbReference type="Proteomes" id="UP000789831"/>
    </source>
</evidence>
<dbReference type="AlphaFoldDB" id="A0A9N9HSZ8"/>
<keyword evidence="2" id="KW-1185">Reference proteome</keyword>